<evidence type="ECO:0000256" key="1">
    <source>
        <dbReference type="ARBA" id="ARBA00004123"/>
    </source>
</evidence>
<keyword evidence="7" id="KW-0131">Cell cycle</keyword>
<dbReference type="AlphaFoldDB" id="A0AAE9WAX9"/>
<evidence type="ECO:0000256" key="7">
    <source>
        <dbReference type="ARBA" id="ARBA00023306"/>
    </source>
</evidence>
<dbReference type="GO" id="GO:0051301">
    <property type="term" value="P:cell division"/>
    <property type="evidence" value="ECO:0007669"/>
    <property type="project" value="UniProtKB-KW"/>
</dbReference>
<proteinExistence type="inferred from homology"/>
<protein>
    <submittedName>
        <fullName evidence="8">Cohesin loading factor Ssl3</fullName>
    </submittedName>
</protein>
<keyword evidence="5" id="KW-0159">Chromosome partition</keyword>
<gene>
    <name evidence="8" type="primary">ssl3</name>
    <name evidence="8" type="ORF">SOMG_01735</name>
</gene>
<name>A0AAE9WAX9_9SCHI</name>
<keyword evidence="9" id="KW-1185">Reference proteome</keyword>
<dbReference type="InterPro" id="IPR011990">
    <property type="entry name" value="TPR-like_helical_dom_sf"/>
</dbReference>
<dbReference type="PANTHER" id="PTHR21394">
    <property type="entry name" value="MAU2 CHROMATID COHESION FACTOR HOMOLOG"/>
    <property type="match status" value="1"/>
</dbReference>
<dbReference type="GO" id="GO:0005634">
    <property type="term" value="C:nucleus"/>
    <property type="evidence" value="ECO:0007669"/>
    <property type="project" value="UniProtKB-SubCell"/>
</dbReference>
<comment type="subcellular location">
    <subcellularLocation>
        <location evidence="1">Nucleus</location>
    </subcellularLocation>
</comment>
<sequence length="590" mass="68502">MYLFYLGEHVKCLIFLQLNHSGSTARVQPNNVMTVNSIEREHFVSSRHFFLWPLAEVYFRQAEKTLQHRRATRAFSDLLTGGLRCLYAVLLDTTIEPRVELLTRKRICEILLHHTQEYADAESILNRAMLIAKQHNLVEEKFSLQLLLARIFSKTSPKAGKVLLLRCIQEAQEYAKVMEMYGTQGIANAHKWVYEFYLCCSSFQGVQHISKNIHNYAKPYNHQEMILLASILNQDLPMEEIPTRTHQIAVLVLITQIVKCVSEGKILQSREKLNTVHMLLESDTLKWESSHIDFTIDGETSIHLKWLSISQIYILAYLISGICYLPETSSGRASRFLQEGLRISGDFVPHEITVNEYFETDQWFYRIIDNIKCYLIAAHLSRSKFSKAEKILSLNEVESNVFRNLLNGMLKHKMGNFDEAESIYRTILKNPDTPKDVFILSTLNLINLLQDSTEASHSLEWLETSCKEQKNIVYSLWWMILKVSRENTHVQKTNSLLRLTQHSAELSNTQLQYVVFTELCTRLGNYEQAEKMASSALTLARKSKDSIWSFFSGKNVEVLYQHVHDFEKLKRQKEENASMWEEIQKIFPSN</sequence>
<accession>A0AAE9WAX9</accession>
<evidence type="ECO:0000256" key="2">
    <source>
        <dbReference type="ARBA" id="ARBA00008585"/>
    </source>
</evidence>
<keyword evidence="6" id="KW-0539">Nucleus</keyword>
<evidence type="ECO:0000256" key="5">
    <source>
        <dbReference type="ARBA" id="ARBA00022829"/>
    </source>
</evidence>
<organism evidence="8 9">
    <name type="scientific">Schizosaccharomyces osmophilus</name>
    <dbReference type="NCBI Taxonomy" id="2545709"/>
    <lineage>
        <taxon>Eukaryota</taxon>
        <taxon>Fungi</taxon>
        <taxon>Dikarya</taxon>
        <taxon>Ascomycota</taxon>
        <taxon>Taphrinomycotina</taxon>
        <taxon>Schizosaccharomycetes</taxon>
        <taxon>Schizosaccharomycetales</taxon>
        <taxon>Schizosaccharomycetaceae</taxon>
        <taxon>Schizosaccharomyces</taxon>
    </lineage>
</organism>
<dbReference type="EMBL" id="CP115611">
    <property type="protein sequence ID" value="WBW72535.1"/>
    <property type="molecule type" value="Genomic_DNA"/>
</dbReference>
<reference evidence="8 9" key="1">
    <citation type="journal article" date="2023" name="G3 (Bethesda)">
        <title>A high-quality reference genome for the fission yeast Schizosaccharomyces osmophilus.</title>
        <authorList>
            <person name="Jia G.S."/>
            <person name="Zhang W.C."/>
            <person name="Liang Y."/>
            <person name="Liu X.H."/>
            <person name="Rhind N."/>
            <person name="Pidoux A."/>
            <person name="Brysch-Herzberg M."/>
            <person name="Du L.L."/>
        </authorList>
    </citation>
    <scope>NUCLEOTIDE SEQUENCE [LARGE SCALE GENOMIC DNA]</scope>
    <source>
        <strain evidence="8 9">CBS 15793</strain>
    </source>
</reference>
<evidence type="ECO:0000256" key="4">
    <source>
        <dbReference type="ARBA" id="ARBA00022776"/>
    </source>
</evidence>
<dbReference type="Proteomes" id="UP001212411">
    <property type="component" value="Chromosome 1"/>
</dbReference>
<keyword evidence="4" id="KW-0498">Mitosis</keyword>
<dbReference type="KEGG" id="som:SOMG_01735"/>
<dbReference type="RefSeq" id="XP_056036778.1">
    <property type="nucleotide sequence ID" value="XM_056180528.1"/>
</dbReference>
<dbReference type="InterPro" id="IPR019440">
    <property type="entry name" value="MAU2"/>
</dbReference>
<dbReference type="Gene3D" id="1.25.40.10">
    <property type="entry name" value="Tetratricopeptide repeat domain"/>
    <property type="match status" value="1"/>
</dbReference>
<evidence type="ECO:0000313" key="8">
    <source>
        <dbReference type="EMBL" id="WBW72535.1"/>
    </source>
</evidence>
<evidence type="ECO:0000313" key="9">
    <source>
        <dbReference type="Proteomes" id="UP001212411"/>
    </source>
</evidence>
<comment type="similarity">
    <text evidence="2">Belongs to the SCC4/mau-2 family.</text>
</comment>
<dbReference type="GO" id="GO:0007059">
    <property type="term" value="P:chromosome segregation"/>
    <property type="evidence" value="ECO:0007669"/>
    <property type="project" value="UniProtKB-KW"/>
</dbReference>
<evidence type="ECO:0000256" key="6">
    <source>
        <dbReference type="ARBA" id="ARBA00023242"/>
    </source>
</evidence>
<evidence type="ECO:0000256" key="3">
    <source>
        <dbReference type="ARBA" id="ARBA00022618"/>
    </source>
</evidence>
<keyword evidence="3" id="KW-0132">Cell division</keyword>
<dbReference type="Pfam" id="PF10345">
    <property type="entry name" value="Cohesin_load"/>
    <property type="match status" value="1"/>
</dbReference>
<dbReference type="GO" id="GO:0007064">
    <property type="term" value="P:mitotic sister chromatid cohesion"/>
    <property type="evidence" value="ECO:0007669"/>
    <property type="project" value="InterPro"/>
</dbReference>
<dbReference type="GeneID" id="80875217"/>